<dbReference type="EMBL" id="JASCZI010151037">
    <property type="protein sequence ID" value="MED6167292.1"/>
    <property type="molecule type" value="Genomic_DNA"/>
</dbReference>
<evidence type="ECO:0000313" key="1">
    <source>
        <dbReference type="EMBL" id="MED6167292.1"/>
    </source>
</evidence>
<comment type="caution">
    <text evidence="1">The sequence shown here is derived from an EMBL/GenBank/DDBJ whole genome shotgun (WGS) entry which is preliminary data.</text>
</comment>
<gene>
    <name evidence="1" type="ORF">PIB30_001188</name>
</gene>
<dbReference type="Proteomes" id="UP001341840">
    <property type="component" value="Unassembled WGS sequence"/>
</dbReference>
<name>A0ABU6V316_9FABA</name>
<evidence type="ECO:0000313" key="2">
    <source>
        <dbReference type="Proteomes" id="UP001341840"/>
    </source>
</evidence>
<accession>A0ABU6V316</accession>
<keyword evidence="2" id="KW-1185">Reference proteome</keyword>
<proteinExistence type="predicted"/>
<protein>
    <submittedName>
        <fullName evidence="1">Uncharacterized protein</fullName>
    </submittedName>
</protein>
<sequence length="150" mass="17011">MPLHHIMRPSFSTVDPTLPYTWDHPTRPSTTIATVTDDHHSFAFSPLLPSSENDTLAGPHSTTWPRRHRLTYTCPYALRRQLAPPRVPVAPLPFPMCLGSLIQNPQTNENQNLCPSDIQLSVTQLLPPSPPTRRRVLSPELNLTRWKPRV</sequence>
<organism evidence="1 2">
    <name type="scientific">Stylosanthes scabra</name>
    <dbReference type="NCBI Taxonomy" id="79078"/>
    <lineage>
        <taxon>Eukaryota</taxon>
        <taxon>Viridiplantae</taxon>
        <taxon>Streptophyta</taxon>
        <taxon>Embryophyta</taxon>
        <taxon>Tracheophyta</taxon>
        <taxon>Spermatophyta</taxon>
        <taxon>Magnoliopsida</taxon>
        <taxon>eudicotyledons</taxon>
        <taxon>Gunneridae</taxon>
        <taxon>Pentapetalae</taxon>
        <taxon>rosids</taxon>
        <taxon>fabids</taxon>
        <taxon>Fabales</taxon>
        <taxon>Fabaceae</taxon>
        <taxon>Papilionoideae</taxon>
        <taxon>50 kb inversion clade</taxon>
        <taxon>dalbergioids sensu lato</taxon>
        <taxon>Dalbergieae</taxon>
        <taxon>Pterocarpus clade</taxon>
        <taxon>Stylosanthes</taxon>
    </lineage>
</organism>
<reference evidence="1 2" key="1">
    <citation type="journal article" date="2023" name="Plants (Basel)">
        <title>Bridging the Gap: Combining Genomics and Transcriptomics Approaches to Understand Stylosanthes scabra, an Orphan Legume from the Brazilian Caatinga.</title>
        <authorList>
            <person name="Ferreira-Neto J.R.C."/>
            <person name="da Silva M.D."/>
            <person name="Binneck E."/>
            <person name="de Melo N.F."/>
            <person name="da Silva R.H."/>
            <person name="de Melo A.L.T.M."/>
            <person name="Pandolfi V."/>
            <person name="Bustamante F.O."/>
            <person name="Brasileiro-Vidal A.C."/>
            <person name="Benko-Iseppon A.M."/>
        </authorList>
    </citation>
    <scope>NUCLEOTIDE SEQUENCE [LARGE SCALE GENOMIC DNA]</scope>
    <source>
        <tissue evidence="1">Leaves</tissue>
    </source>
</reference>